<dbReference type="PROSITE" id="PS00786">
    <property type="entry name" value="5_NUCLEOTIDASE_2"/>
    <property type="match status" value="1"/>
</dbReference>
<dbReference type="CDD" id="cd07410">
    <property type="entry name" value="MPP_CpdB_N"/>
    <property type="match status" value="1"/>
</dbReference>
<feature type="signal peptide" evidence="11">
    <location>
        <begin position="1"/>
        <end position="27"/>
    </location>
</feature>
<evidence type="ECO:0000256" key="6">
    <source>
        <dbReference type="ARBA" id="ARBA00022723"/>
    </source>
</evidence>
<name>A0A263D7A6_9PSEU</name>
<keyword evidence="6" id="KW-0479">Metal-binding</keyword>
<evidence type="ECO:0000256" key="4">
    <source>
        <dbReference type="ARBA" id="ARBA00004196"/>
    </source>
</evidence>
<evidence type="ECO:0000256" key="5">
    <source>
        <dbReference type="ARBA" id="ARBA00006654"/>
    </source>
</evidence>
<organism evidence="14 15">
    <name type="scientific">Amycolatopsis antarctica</name>
    <dbReference type="NCBI Taxonomy" id="1854586"/>
    <lineage>
        <taxon>Bacteria</taxon>
        <taxon>Bacillati</taxon>
        <taxon>Actinomycetota</taxon>
        <taxon>Actinomycetes</taxon>
        <taxon>Pseudonocardiales</taxon>
        <taxon>Pseudonocardiaceae</taxon>
        <taxon>Amycolatopsis</taxon>
    </lineage>
</organism>
<reference evidence="14 15" key="1">
    <citation type="submission" date="2017-07" db="EMBL/GenBank/DDBJ databases">
        <title>Amycolatopsis antarcticus sp. nov., isolated from the surface of an Antarcticus brown macroalga.</title>
        <authorList>
            <person name="Wang J."/>
            <person name="Leiva S."/>
            <person name="Huang J."/>
            <person name="Huang Y."/>
        </authorList>
    </citation>
    <scope>NUCLEOTIDE SEQUENCE [LARGE SCALE GENOMIC DNA]</scope>
    <source>
        <strain evidence="14 15">AU-G6</strain>
    </source>
</reference>
<evidence type="ECO:0000256" key="2">
    <source>
        <dbReference type="ARBA" id="ARBA00001730"/>
    </source>
</evidence>
<comment type="cofactor">
    <cofactor evidence="3">
        <name>a divalent metal cation</name>
        <dbReference type="ChEBI" id="CHEBI:60240"/>
    </cofactor>
</comment>
<evidence type="ECO:0000259" key="13">
    <source>
        <dbReference type="Pfam" id="PF02872"/>
    </source>
</evidence>
<proteinExistence type="inferred from homology"/>
<dbReference type="SUPFAM" id="SSF56300">
    <property type="entry name" value="Metallo-dependent phosphatases"/>
    <property type="match status" value="1"/>
</dbReference>
<dbReference type="PROSITE" id="PS00785">
    <property type="entry name" value="5_NUCLEOTIDASE_1"/>
    <property type="match status" value="1"/>
</dbReference>
<dbReference type="InParanoid" id="A0A263D7A6"/>
<dbReference type="Gene3D" id="3.60.21.10">
    <property type="match status" value="1"/>
</dbReference>
<comment type="catalytic activity">
    <reaction evidence="1">
        <text>a ribonucleoside 3'-phosphate + H2O = a ribonucleoside + phosphate</text>
        <dbReference type="Rhea" id="RHEA:10144"/>
        <dbReference type="ChEBI" id="CHEBI:13197"/>
        <dbReference type="ChEBI" id="CHEBI:15377"/>
        <dbReference type="ChEBI" id="CHEBI:18254"/>
        <dbReference type="ChEBI" id="CHEBI:43474"/>
        <dbReference type="EC" id="3.1.3.6"/>
    </reaction>
</comment>
<dbReference type="InterPro" id="IPR008334">
    <property type="entry name" value="5'-Nucleotdase_C"/>
</dbReference>
<dbReference type="Proteomes" id="UP000242444">
    <property type="component" value="Unassembled WGS sequence"/>
</dbReference>
<sequence length="585" mass="62998">MRSYRLAGLAVTAAAALIVTSTPAATAAEHASITVMETSDLHGNVFNWDYYTNAEYDDSDANDVGLAKISSAVEGVRADRGRDRTMLIDNGDILQGTPLSYYYAKVEPVTETGETHPMAKAMNAIGYDSVTVGNHEFNYGLDLLDTFRKQIEAPVLGANVSDERTHLPAYQPFTLKKVDTGAGKPVTVGVLGLTTPGSAIWDKGNVEGKLGFGDMVQSAKFWVPIMKAFGAEVVVASSHAGDDGTSSYGDELPTENASAQIAEEVPGIDAVLFGHQHKDVPQRFVKNKLTGKDVLLTEPAKWGQRLSVVDFDLERKHGRWQVAGASSEAVNTNTVPEDPKITELLRPQHDKTVEYVNETVAESSQELSAAESRLKDTPIVDFIQKVQTDTVEAALEGTPQAELPVLSQASPFSRTAKFPAGPVTVRDIAGLYIYDNTLEAVTLTGAQVKEYLEFSAGYYNQLAPGAPVDPEALTNAGGLPDYNYDMLAGVDYDVDVAKPVGERIVNLSRDGVAVTPEQEFVLAVNNYRRSGGGNFPQVPAAPVVYNEQVEIRQALIDTATESGVIDPADFAVPNWKLVREGVPVF</sequence>
<evidence type="ECO:0000313" key="14">
    <source>
        <dbReference type="EMBL" id="OZM73366.1"/>
    </source>
</evidence>
<dbReference type="GO" id="GO:0000166">
    <property type="term" value="F:nucleotide binding"/>
    <property type="evidence" value="ECO:0007669"/>
    <property type="project" value="UniProtKB-KW"/>
</dbReference>
<dbReference type="GO" id="GO:0009166">
    <property type="term" value="P:nucleotide catabolic process"/>
    <property type="evidence" value="ECO:0007669"/>
    <property type="project" value="InterPro"/>
</dbReference>
<evidence type="ECO:0000256" key="7">
    <source>
        <dbReference type="ARBA" id="ARBA00022729"/>
    </source>
</evidence>
<dbReference type="InterPro" id="IPR041827">
    <property type="entry name" value="CpdB_N"/>
</dbReference>
<comment type="caution">
    <text evidence="14">The sequence shown here is derived from an EMBL/GenBank/DDBJ whole genome shotgun (WGS) entry which is preliminary data.</text>
</comment>
<evidence type="ECO:0000256" key="9">
    <source>
        <dbReference type="ARBA" id="ARBA00022801"/>
    </source>
</evidence>
<dbReference type="GO" id="GO:0046872">
    <property type="term" value="F:metal ion binding"/>
    <property type="evidence" value="ECO:0007669"/>
    <property type="project" value="UniProtKB-KW"/>
</dbReference>
<dbReference type="GO" id="GO:0008663">
    <property type="term" value="F:2',3'-cyclic-nucleotide 2'-phosphodiesterase activity"/>
    <property type="evidence" value="ECO:0007669"/>
    <property type="project" value="UniProtKB-EC"/>
</dbReference>
<dbReference type="GO" id="GO:0030288">
    <property type="term" value="C:outer membrane-bounded periplasmic space"/>
    <property type="evidence" value="ECO:0007669"/>
    <property type="project" value="TreeGrafter"/>
</dbReference>
<dbReference type="SUPFAM" id="SSF55816">
    <property type="entry name" value="5'-nucleotidase (syn. UDP-sugar hydrolase), C-terminal domain"/>
    <property type="match status" value="1"/>
</dbReference>
<dbReference type="PRINTS" id="PR01607">
    <property type="entry name" value="APYRASEFAMLY"/>
</dbReference>
<evidence type="ECO:0000256" key="10">
    <source>
        <dbReference type="ARBA" id="ARBA00023268"/>
    </source>
</evidence>
<dbReference type="RefSeq" id="WP_094862621.1">
    <property type="nucleotide sequence ID" value="NZ_NKYE01000005.1"/>
</dbReference>
<dbReference type="PANTHER" id="PTHR11575:SF6">
    <property type="entry name" value="2',3'-CYCLIC-NUCLEOTIDE 2'-PHOSPHODIESTERASE_3'-NUCLEOTIDASE"/>
    <property type="match status" value="1"/>
</dbReference>
<feature type="domain" description="5'-Nucleotidase C-terminal" evidence="13">
    <location>
        <begin position="361"/>
        <end position="537"/>
    </location>
</feature>
<dbReference type="PANTHER" id="PTHR11575">
    <property type="entry name" value="5'-NUCLEOTIDASE-RELATED"/>
    <property type="match status" value="1"/>
</dbReference>
<dbReference type="GO" id="GO:0008254">
    <property type="term" value="F:3'-nucleotidase activity"/>
    <property type="evidence" value="ECO:0007669"/>
    <property type="project" value="UniProtKB-EC"/>
</dbReference>
<evidence type="ECO:0000256" key="8">
    <source>
        <dbReference type="ARBA" id="ARBA00022741"/>
    </source>
</evidence>
<evidence type="ECO:0000256" key="3">
    <source>
        <dbReference type="ARBA" id="ARBA00001968"/>
    </source>
</evidence>
<dbReference type="OrthoDB" id="1016457at2"/>
<gene>
    <name evidence="14" type="ORF">CFN78_11015</name>
</gene>
<evidence type="ECO:0000313" key="15">
    <source>
        <dbReference type="Proteomes" id="UP000242444"/>
    </source>
</evidence>
<protein>
    <submittedName>
        <fullName evidence="14">Bifunctional metallophosphatase/5'-nucleotidase</fullName>
    </submittedName>
</protein>
<accession>A0A263D7A6</accession>
<feature type="chain" id="PRO_5011817958" evidence="11">
    <location>
        <begin position="28"/>
        <end position="585"/>
    </location>
</feature>
<evidence type="ECO:0000259" key="12">
    <source>
        <dbReference type="Pfam" id="PF00149"/>
    </source>
</evidence>
<keyword evidence="9 11" id="KW-0378">Hydrolase</keyword>
<keyword evidence="15" id="KW-1185">Reference proteome</keyword>
<dbReference type="EMBL" id="NKYE01000005">
    <property type="protein sequence ID" value="OZM73366.1"/>
    <property type="molecule type" value="Genomic_DNA"/>
</dbReference>
<comment type="subcellular location">
    <subcellularLocation>
        <location evidence="4">Cell envelope</location>
    </subcellularLocation>
</comment>
<dbReference type="Gene3D" id="3.90.780.10">
    <property type="entry name" value="5'-Nucleotidase, C-terminal domain"/>
    <property type="match status" value="1"/>
</dbReference>
<keyword evidence="10" id="KW-0511">Multifunctional enzyme</keyword>
<dbReference type="InterPro" id="IPR006146">
    <property type="entry name" value="5'-Nucleotdase_CS"/>
</dbReference>
<dbReference type="InterPro" id="IPR029052">
    <property type="entry name" value="Metallo-depent_PP-like"/>
</dbReference>
<dbReference type="InterPro" id="IPR006179">
    <property type="entry name" value="5_nucleotidase/apyrase"/>
</dbReference>
<dbReference type="InterPro" id="IPR036907">
    <property type="entry name" value="5'-Nucleotdase_C_sf"/>
</dbReference>
<evidence type="ECO:0000256" key="1">
    <source>
        <dbReference type="ARBA" id="ARBA00000527"/>
    </source>
</evidence>
<dbReference type="AlphaFoldDB" id="A0A263D7A6"/>
<feature type="domain" description="Calcineurin-like phosphoesterase" evidence="12">
    <location>
        <begin position="34"/>
        <end position="278"/>
    </location>
</feature>
<dbReference type="Pfam" id="PF00149">
    <property type="entry name" value="Metallophos"/>
    <property type="match status" value="1"/>
</dbReference>
<dbReference type="InterPro" id="IPR004843">
    <property type="entry name" value="Calcineurin-like_PHP"/>
</dbReference>
<evidence type="ECO:0000256" key="11">
    <source>
        <dbReference type="RuleBase" id="RU362119"/>
    </source>
</evidence>
<dbReference type="Pfam" id="PF02872">
    <property type="entry name" value="5_nucleotid_C"/>
    <property type="match status" value="1"/>
</dbReference>
<keyword evidence="7 11" id="KW-0732">Signal</keyword>
<comment type="catalytic activity">
    <reaction evidence="2">
        <text>a nucleoside 2',3'-cyclic phosphate + H2O = a nucleoside 3'-phosphate + H(+)</text>
        <dbReference type="Rhea" id="RHEA:19621"/>
        <dbReference type="ChEBI" id="CHEBI:15377"/>
        <dbReference type="ChEBI" id="CHEBI:15378"/>
        <dbReference type="ChEBI" id="CHEBI:66949"/>
        <dbReference type="ChEBI" id="CHEBI:66954"/>
        <dbReference type="EC" id="3.1.4.16"/>
    </reaction>
</comment>
<keyword evidence="8 11" id="KW-0547">Nucleotide-binding</keyword>
<comment type="similarity">
    <text evidence="5 11">Belongs to the 5'-nucleotidase family.</text>
</comment>